<feature type="domain" description="Cadherin" evidence="13">
    <location>
        <begin position="936"/>
        <end position="1036"/>
    </location>
</feature>
<dbReference type="PANTHER" id="PTHR24027:SF438">
    <property type="entry name" value="CADHERIN 23"/>
    <property type="match status" value="1"/>
</dbReference>
<dbReference type="Pfam" id="PF00028">
    <property type="entry name" value="Cadherin"/>
    <property type="match status" value="10"/>
</dbReference>
<keyword evidence="3 12" id="KW-0812">Transmembrane</keyword>
<dbReference type="FunFam" id="2.60.40.60:FF:000092">
    <property type="entry name" value="Protocadherin 8"/>
    <property type="match status" value="2"/>
</dbReference>
<dbReference type="EnsemblMetazoa" id="G2999.15">
    <property type="protein sequence ID" value="G2999.15:cds"/>
    <property type="gene ID" value="G2999"/>
</dbReference>
<feature type="domain" description="Cadherin" evidence="13">
    <location>
        <begin position="492"/>
        <end position="605"/>
    </location>
</feature>
<sequence length="1865" mass="208177">MWAVSLQTGGCRNVRMMKMLPWVKTLCGISILIVIVCGQEPPRFINDMSNVRVREDTTVGSVVYTLLAEGGGTGPITYGMVETDKFFVDRATGEVKLRRLLDYETNPQLFVTVTALGSNNLMAQRTSKVIIVDANDNAPEFSADTLSFTVSEDAAIGTVAYDSLVITDLDVSNSGLITLVCNTTKAAASPYPDVCNKFKLRLKSVSNKDWRGSIYLDGTLDYESKPFYQMPLTAFDGRFYRDRSLEISVLNVQDAPPRFVKTNDINKPEGIPANTILDYVQAIDGDSDNPRQIIYQFTNSTGNKFSINMTTGNISNNIALDRESPEFALGYEDLGIIAREVISYNPPVYGDDSQTTAKISIRVNIYDVNDQAPTFNPVNYEVTIPEDIPNKTPLPNLSLRVTDLDVGPNGVYTLTLDQYTNEFEVSPGTGQGSTPAIILIRNTSLIDYERGPRQYVMKVVALETQTETPQQSGTATVTVNILDVNDNLPQFTQPNFEESILETAPGGTSVTKIQATDPDSGILGTAGIRYGLIGDGVNLFRIDPTSGVVFVENCPTPGAGSCIDYEKKHRYDMTVTARDNNGLGQAVTINLIINILDVNDNPPAFTTSDYTSYIEESKIEPSPVVIVTANDPDSNSQISYSVIADPTNLWQIDRNTGKVTAKQPIFYRDTPANQGFFIITVQATDGKFNPTANVKIFVIDINDNVPVFESTNYREVISETTSGNVYVLTVKANDKDSPTTGAGIIDYSIEIGASGKFVINGTTGVISTSLDATFDYDLTRMYNMTVKARDRGRPQQTGTCYVTIEITDTNNKDPYFTPSTQRADVYENVAIGFSVHKMRAADPDDNSVLNFFLVEPISAITPDGVPVDRSNYDITQLFTINQQTGDVQTNIKLDRDRASVVTLTVHVVDVTATPQQTGTGNLIINILEYNDQHPQFLPYNNVTIDEEQPIGTFVMALLATDQDDPIAEYQIIQNPDNFFAIGYQTGVVSISSRVDFEEVEFSQFTAQVWDSGTPRLGNTTTVYVTIRNINDNSPIFNQGAYTVRIPENSKGGKFVTNVFATDKDKGDYGVVRYALDSEETRFTINNISGEIFVAPGAKLDREELRELDIQVTAYDSPLDAVVRRFSTVTVYITLQDENDNPPKFNQPEYLQQIIETIPIYTHVLQVFASDPDDGNNARLQFSKVPGSGDPDNFFAIEPTNGRIRVDRSLLRNSGTYVFHIMARDEGGSGPFNSTAKVTIIVLEATNSPPEWTIPPLDNMTINVLEEQYLGMLVYDVEAKDSDRNDNGIIDYGFYVNGVYTTITNEFRINPITGVIRAEKVYDRETRDRYLLLLVARDRGDPFLETTRYLSIKILDVNDNDPKFPTNSNGETKEIQFEDIDENKPVNSSLGRLLGSSFEAKDIDDAQYSKVFYYIISGNEKGYFRLIPETGDLILTKRLDREEQSVYLLDIQATNNISDYTVIRSRRRRAMDPSIATWRIQIKNANDVRPDFTQNLYHGCISVRSSLGQSILKVEAVDADSVGSVTYSIQQGNRDNAIGIDSRSGVLYNAVLMNSYGGQTFDLKLRATDQGTLYHNTTALIFVTEPTRQVKLVLKQPATEVRQFFEQIKKSLQKLTLQNGDFIFDYVCATQIVDHVLDDGQTTSIWSDVYISGIRRNYNGASYYIYPTTELLNLLNQQRSANSDQFDMLYIQNIEAGNAEKNYLDRTPTMVVMILVIILIILALLFLLLACWCIRSRRKQKEERLRYKSSFRGGYDPSFQQVPEFKIYDNSGFQNDEPVPREPMYAKVGKGRLDERAPEPIPQQIEEINVEIRDASPDSSPPPSPPPSPKDTPRLSEPAEEDYRIETEVMVHYRGLQKLEVKEQRS</sequence>
<feature type="domain" description="Cadherin" evidence="13">
    <location>
        <begin position="709"/>
        <end position="816"/>
    </location>
</feature>
<name>A0A8W8LX26_MAGGI</name>
<evidence type="ECO:0000256" key="9">
    <source>
        <dbReference type="ARBA" id="ARBA00023136"/>
    </source>
</evidence>
<comment type="subcellular location">
    <subcellularLocation>
        <location evidence="1">Cell membrane</location>
        <topology evidence="1">Single-pass type I membrane protein</topology>
    </subcellularLocation>
</comment>
<dbReference type="InterPro" id="IPR039808">
    <property type="entry name" value="Cadherin"/>
</dbReference>
<feature type="domain" description="Cadherin" evidence="13">
    <location>
        <begin position="1255"/>
        <end position="1363"/>
    </location>
</feature>
<evidence type="ECO:0000256" key="4">
    <source>
        <dbReference type="ARBA" id="ARBA00022729"/>
    </source>
</evidence>
<dbReference type="GO" id="GO:0045296">
    <property type="term" value="F:cadherin binding"/>
    <property type="evidence" value="ECO:0007669"/>
    <property type="project" value="TreeGrafter"/>
</dbReference>
<dbReference type="GO" id="GO:0016477">
    <property type="term" value="P:cell migration"/>
    <property type="evidence" value="ECO:0007669"/>
    <property type="project" value="TreeGrafter"/>
</dbReference>
<protein>
    <recommendedName>
        <fullName evidence="13">Cadherin domain-containing protein</fullName>
    </recommendedName>
</protein>
<accession>A0A8W8LX26</accession>
<dbReference type="CDD" id="cd11304">
    <property type="entry name" value="Cadherin_repeat"/>
    <property type="match status" value="14"/>
</dbReference>
<proteinExistence type="predicted"/>
<dbReference type="PANTHER" id="PTHR24027">
    <property type="entry name" value="CADHERIN-23"/>
    <property type="match status" value="1"/>
</dbReference>
<dbReference type="PROSITE" id="PS50268">
    <property type="entry name" value="CADHERIN_2"/>
    <property type="match status" value="14"/>
</dbReference>
<organism evidence="14 15">
    <name type="scientific">Magallana gigas</name>
    <name type="common">Pacific oyster</name>
    <name type="synonym">Crassostrea gigas</name>
    <dbReference type="NCBI Taxonomy" id="29159"/>
    <lineage>
        <taxon>Eukaryota</taxon>
        <taxon>Metazoa</taxon>
        <taxon>Spiralia</taxon>
        <taxon>Lophotrochozoa</taxon>
        <taxon>Mollusca</taxon>
        <taxon>Bivalvia</taxon>
        <taxon>Autobranchia</taxon>
        <taxon>Pteriomorphia</taxon>
        <taxon>Ostreida</taxon>
        <taxon>Ostreoidea</taxon>
        <taxon>Ostreidae</taxon>
        <taxon>Magallana</taxon>
    </lineage>
</organism>
<dbReference type="FunFam" id="2.60.40.60:FF:000020">
    <property type="entry name" value="Dachsous cadherin-related 1b"/>
    <property type="match status" value="2"/>
</dbReference>
<evidence type="ECO:0000256" key="2">
    <source>
        <dbReference type="ARBA" id="ARBA00022475"/>
    </source>
</evidence>
<keyword evidence="15" id="KW-1185">Reference proteome</keyword>
<evidence type="ECO:0000256" key="11">
    <source>
        <dbReference type="SAM" id="MobiDB-lite"/>
    </source>
</evidence>
<feature type="domain" description="Cadherin" evidence="13">
    <location>
        <begin position="45"/>
        <end position="141"/>
    </location>
</feature>
<evidence type="ECO:0000256" key="5">
    <source>
        <dbReference type="ARBA" id="ARBA00022737"/>
    </source>
</evidence>
<evidence type="ECO:0000256" key="12">
    <source>
        <dbReference type="SAM" id="Phobius"/>
    </source>
</evidence>
<keyword evidence="9 12" id="KW-0472">Membrane</keyword>
<feature type="domain" description="Cadherin" evidence="13">
    <location>
        <begin position="606"/>
        <end position="708"/>
    </location>
</feature>
<evidence type="ECO:0000256" key="3">
    <source>
        <dbReference type="ARBA" id="ARBA00022692"/>
    </source>
</evidence>
<keyword evidence="7" id="KW-0130">Cell adhesion</keyword>
<evidence type="ECO:0000313" key="15">
    <source>
        <dbReference type="Proteomes" id="UP000005408"/>
    </source>
</evidence>
<feature type="domain" description="Cadherin" evidence="13">
    <location>
        <begin position="376"/>
        <end position="491"/>
    </location>
</feature>
<reference evidence="14" key="1">
    <citation type="submission" date="2022-08" db="UniProtKB">
        <authorList>
            <consortium name="EnsemblMetazoa"/>
        </authorList>
    </citation>
    <scope>IDENTIFICATION</scope>
    <source>
        <strain evidence="14">05x7-T-G4-1.051#20</strain>
    </source>
</reference>
<dbReference type="InterPro" id="IPR015919">
    <property type="entry name" value="Cadherin-like_sf"/>
</dbReference>
<keyword evidence="2" id="KW-1003">Cell membrane</keyword>
<evidence type="ECO:0000256" key="8">
    <source>
        <dbReference type="ARBA" id="ARBA00022989"/>
    </source>
</evidence>
<dbReference type="PROSITE" id="PS00232">
    <property type="entry name" value="CADHERIN_1"/>
    <property type="match status" value="6"/>
</dbReference>
<feature type="domain" description="Cadherin" evidence="13">
    <location>
        <begin position="1371"/>
        <end position="1491"/>
    </location>
</feature>
<evidence type="ECO:0000256" key="7">
    <source>
        <dbReference type="ARBA" id="ARBA00022889"/>
    </source>
</evidence>
<dbReference type="InterPro" id="IPR020894">
    <property type="entry name" value="Cadherin_CS"/>
</dbReference>
<feature type="transmembrane region" description="Helical" evidence="12">
    <location>
        <begin position="1709"/>
        <end position="1733"/>
    </location>
</feature>
<keyword evidence="4" id="KW-0732">Signal</keyword>
<dbReference type="InterPro" id="IPR002126">
    <property type="entry name" value="Cadherin-like_dom"/>
</dbReference>
<dbReference type="GO" id="GO:0008013">
    <property type="term" value="F:beta-catenin binding"/>
    <property type="evidence" value="ECO:0007669"/>
    <property type="project" value="TreeGrafter"/>
</dbReference>
<feature type="domain" description="Cadherin" evidence="13">
    <location>
        <begin position="1145"/>
        <end position="1251"/>
    </location>
</feature>
<keyword evidence="5" id="KW-0677">Repeat</keyword>
<keyword evidence="6 10" id="KW-0106">Calcium</keyword>
<feature type="domain" description="Cadherin" evidence="13">
    <location>
        <begin position="1492"/>
        <end position="1598"/>
    </location>
</feature>
<dbReference type="PRINTS" id="PR00205">
    <property type="entry name" value="CADHERIN"/>
</dbReference>
<feature type="domain" description="Cadherin" evidence="13">
    <location>
        <begin position="817"/>
        <end position="936"/>
    </location>
</feature>
<evidence type="ECO:0000313" key="14">
    <source>
        <dbReference type="EnsemblMetazoa" id="G2999.15:cds"/>
    </source>
</evidence>
<dbReference type="Proteomes" id="UP000005408">
    <property type="component" value="Unassembled WGS sequence"/>
</dbReference>
<feature type="domain" description="Cadherin" evidence="13">
    <location>
        <begin position="142"/>
        <end position="259"/>
    </location>
</feature>
<evidence type="ECO:0000256" key="1">
    <source>
        <dbReference type="ARBA" id="ARBA00004251"/>
    </source>
</evidence>
<evidence type="ECO:0000256" key="6">
    <source>
        <dbReference type="ARBA" id="ARBA00022837"/>
    </source>
</evidence>
<feature type="domain" description="Cadherin" evidence="13">
    <location>
        <begin position="1037"/>
        <end position="1144"/>
    </location>
</feature>
<feature type="domain" description="Cadherin" evidence="13">
    <location>
        <begin position="268"/>
        <end position="375"/>
    </location>
</feature>
<keyword evidence="8 12" id="KW-1133">Transmembrane helix</keyword>
<evidence type="ECO:0000259" key="13">
    <source>
        <dbReference type="PROSITE" id="PS50268"/>
    </source>
</evidence>
<dbReference type="GO" id="GO:0016342">
    <property type="term" value="C:catenin complex"/>
    <property type="evidence" value="ECO:0007669"/>
    <property type="project" value="TreeGrafter"/>
</dbReference>
<evidence type="ECO:0000256" key="10">
    <source>
        <dbReference type="PROSITE-ProRule" id="PRU00043"/>
    </source>
</evidence>
<dbReference type="Gene3D" id="2.60.40.60">
    <property type="entry name" value="Cadherins"/>
    <property type="match status" value="14"/>
</dbReference>
<dbReference type="GO" id="GO:0005509">
    <property type="term" value="F:calcium ion binding"/>
    <property type="evidence" value="ECO:0007669"/>
    <property type="project" value="UniProtKB-UniRule"/>
</dbReference>
<dbReference type="SMART" id="SM00112">
    <property type="entry name" value="CA"/>
    <property type="match status" value="14"/>
</dbReference>
<dbReference type="SUPFAM" id="SSF49313">
    <property type="entry name" value="Cadherin-like"/>
    <property type="match status" value="14"/>
</dbReference>
<feature type="compositionally biased region" description="Pro residues" evidence="11">
    <location>
        <begin position="1818"/>
        <end position="1829"/>
    </location>
</feature>
<dbReference type="FunFam" id="2.60.40.60:FF:000098">
    <property type="entry name" value="cadherin-23 isoform X1"/>
    <property type="match status" value="1"/>
</dbReference>
<feature type="region of interest" description="Disordered" evidence="11">
    <location>
        <begin position="1809"/>
        <end position="1842"/>
    </location>
</feature>
<dbReference type="GO" id="GO:0007156">
    <property type="term" value="P:homophilic cell adhesion via plasma membrane adhesion molecules"/>
    <property type="evidence" value="ECO:0007669"/>
    <property type="project" value="InterPro"/>
</dbReference>